<organism evidence="2 3">
    <name type="scientific">Gulo gulo</name>
    <name type="common">Wolverine</name>
    <name type="synonym">Gluton</name>
    <dbReference type="NCBI Taxonomy" id="48420"/>
    <lineage>
        <taxon>Eukaryota</taxon>
        <taxon>Metazoa</taxon>
        <taxon>Chordata</taxon>
        <taxon>Craniata</taxon>
        <taxon>Vertebrata</taxon>
        <taxon>Euteleostomi</taxon>
        <taxon>Mammalia</taxon>
        <taxon>Eutheria</taxon>
        <taxon>Laurasiatheria</taxon>
        <taxon>Carnivora</taxon>
        <taxon>Caniformia</taxon>
        <taxon>Musteloidea</taxon>
        <taxon>Mustelidae</taxon>
        <taxon>Guloninae</taxon>
        <taxon>Gulo</taxon>
    </lineage>
</organism>
<evidence type="ECO:0000313" key="2">
    <source>
        <dbReference type="EMBL" id="VCW69523.1"/>
    </source>
</evidence>
<accession>A0A9X9PWJ1</accession>
<comment type="caution">
    <text evidence="2">The sequence shown here is derived from an EMBL/GenBank/DDBJ whole genome shotgun (WGS) entry which is preliminary data.</text>
</comment>
<feature type="region of interest" description="Disordered" evidence="1">
    <location>
        <begin position="37"/>
        <end position="59"/>
    </location>
</feature>
<evidence type="ECO:0000313" key="3">
    <source>
        <dbReference type="Proteomes" id="UP000269945"/>
    </source>
</evidence>
<proteinExistence type="predicted"/>
<name>A0A9X9PWJ1_GULGU</name>
<feature type="non-terminal residue" evidence="2">
    <location>
        <position position="59"/>
    </location>
</feature>
<evidence type="ECO:0000256" key="1">
    <source>
        <dbReference type="SAM" id="MobiDB-lite"/>
    </source>
</evidence>
<dbReference type="EMBL" id="CYRY02005071">
    <property type="protein sequence ID" value="VCW69523.1"/>
    <property type="molecule type" value="Genomic_DNA"/>
</dbReference>
<reference evidence="2 3" key="1">
    <citation type="submission" date="2018-10" db="EMBL/GenBank/DDBJ databases">
        <authorList>
            <person name="Ekblom R."/>
            <person name="Jareborg N."/>
        </authorList>
    </citation>
    <scope>NUCLEOTIDE SEQUENCE [LARGE SCALE GENOMIC DNA]</scope>
    <source>
        <tissue evidence="2">Muscle</tissue>
    </source>
</reference>
<feature type="compositionally biased region" description="Polar residues" evidence="1">
    <location>
        <begin position="39"/>
        <end position="59"/>
    </location>
</feature>
<dbReference type="Proteomes" id="UP000269945">
    <property type="component" value="Unassembled WGS sequence"/>
</dbReference>
<gene>
    <name evidence="2" type="ORF">BN2614_LOCUS2</name>
</gene>
<protein>
    <submittedName>
        <fullName evidence="2">Uncharacterized protein</fullName>
    </submittedName>
</protein>
<dbReference type="AlphaFoldDB" id="A0A9X9PWJ1"/>
<sequence>MPALWAELRWEGALRGHPSICLDARLSPGWASLARLGGSSWTNTSPPGVSPEQPNRGQR</sequence>
<keyword evidence="3" id="KW-1185">Reference proteome</keyword>